<proteinExistence type="predicted"/>
<gene>
    <name evidence="4" type="ORF">GCM10017596_26470</name>
</gene>
<dbReference type="EMBL" id="BSET01000002">
    <property type="protein sequence ID" value="GLK02932.1"/>
    <property type="molecule type" value="Genomic_DNA"/>
</dbReference>
<keyword evidence="1" id="KW-0328">Glycosyltransferase</keyword>
<feature type="domain" description="Glycosyltransferase subfamily 4-like N-terminal" evidence="3">
    <location>
        <begin position="77"/>
        <end position="181"/>
    </location>
</feature>
<keyword evidence="5" id="KW-1185">Reference proteome</keyword>
<dbReference type="Proteomes" id="UP001142325">
    <property type="component" value="Unassembled WGS sequence"/>
</dbReference>
<protein>
    <recommendedName>
        <fullName evidence="3">Glycosyltransferase subfamily 4-like N-terminal domain-containing protein</fullName>
    </recommendedName>
</protein>
<dbReference type="InterPro" id="IPR028098">
    <property type="entry name" value="Glyco_trans_4-like_N"/>
</dbReference>
<comment type="caution">
    <text evidence="4">The sequence shown here is derived from an EMBL/GenBank/DDBJ whole genome shotgun (WGS) entry which is preliminary data.</text>
</comment>
<reference evidence="4" key="2">
    <citation type="submission" date="2023-01" db="EMBL/GenBank/DDBJ databases">
        <authorList>
            <person name="Sun Q."/>
            <person name="Evtushenko L."/>
        </authorList>
    </citation>
    <scope>NUCLEOTIDE SEQUENCE</scope>
    <source>
        <strain evidence="4">VKM Ac-1958</strain>
    </source>
</reference>
<evidence type="ECO:0000259" key="3">
    <source>
        <dbReference type="Pfam" id="PF13579"/>
    </source>
</evidence>
<dbReference type="Pfam" id="PF13579">
    <property type="entry name" value="Glyco_trans_4_4"/>
    <property type="match status" value="1"/>
</dbReference>
<keyword evidence="2" id="KW-0808">Transferase</keyword>
<reference evidence="4" key="1">
    <citation type="journal article" date="2014" name="Int. J. Syst. Evol. Microbiol.">
        <title>Complete genome sequence of Corynebacterium casei LMG S-19264T (=DSM 44701T), isolated from a smear-ripened cheese.</title>
        <authorList>
            <consortium name="US DOE Joint Genome Institute (JGI-PGF)"/>
            <person name="Walter F."/>
            <person name="Albersmeier A."/>
            <person name="Kalinowski J."/>
            <person name="Ruckert C."/>
        </authorList>
    </citation>
    <scope>NUCLEOTIDE SEQUENCE</scope>
    <source>
        <strain evidence="4">VKM Ac-1958</strain>
    </source>
</reference>
<dbReference type="Gene3D" id="3.40.50.2000">
    <property type="entry name" value="Glycogen Phosphorylase B"/>
    <property type="match status" value="1"/>
</dbReference>
<sequence length="385" mass="41767">MTASLLIVSFTDISKDPRAIKQVEAAAGRYDVTTCSFGPAPHPAVTHIELDPNGSYRTGRIMQQIDAIAREREFFGWTFDRIPFVRQLRGALKGRRFDAVIASNADAAYAAMKAVGPAPLHIDLHEFFPGVVFDDGSVEAQRQQRYLDWLLRSAARQATSSSTVSPLIAERYSSWGLAPTVITNSAPSLPLAPTPVSDPIRLVHSGNAQTGRGLRQLIRAVTRTQTPVHLDLYLVPNDEVFHAELVQLAADAGERVTLHPPVPRADLVPTLNKSDVGVFVLPPTTVNSELALPNKFFDFVQARLAVIIGPSAEMVALTRRHGLGIVTEDFSEDSLVAALDALTPEVVVEGKAASHRVAEELSGDQQPQQWTEIIDALVGGGSRPR</sequence>
<name>A0A9W6M9T1_9MICO</name>
<evidence type="ECO:0000256" key="1">
    <source>
        <dbReference type="ARBA" id="ARBA00022676"/>
    </source>
</evidence>
<evidence type="ECO:0000256" key="2">
    <source>
        <dbReference type="ARBA" id="ARBA00022679"/>
    </source>
</evidence>
<accession>A0A9W6M9T1</accession>
<dbReference type="AlphaFoldDB" id="A0A9W6M9T1"/>
<evidence type="ECO:0000313" key="4">
    <source>
        <dbReference type="EMBL" id="GLK02932.1"/>
    </source>
</evidence>
<organism evidence="4 5">
    <name type="scientific">Microbacterium keratanolyticum</name>
    <dbReference type="NCBI Taxonomy" id="67574"/>
    <lineage>
        <taxon>Bacteria</taxon>
        <taxon>Bacillati</taxon>
        <taxon>Actinomycetota</taxon>
        <taxon>Actinomycetes</taxon>
        <taxon>Micrococcales</taxon>
        <taxon>Microbacteriaceae</taxon>
        <taxon>Microbacterium</taxon>
    </lineage>
</organism>
<evidence type="ECO:0000313" key="5">
    <source>
        <dbReference type="Proteomes" id="UP001142325"/>
    </source>
</evidence>
<dbReference type="RefSeq" id="WP_204937750.1">
    <property type="nucleotide sequence ID" value="NZ_BAAAUM010000002.1"/>
</dbReference>
<dbReference type="SUPFAM" id="SSF53756">
    <property type="entry name" value="UDP-Glycosyltransferase/glycogen phosphorylase"/>
    <property type="match status" value="1"/>
</dbReference>
<dbReference type="GO" id="GO:0016757">
    <property type="term" value="F:glycosyltransferase activity"/>
    <property type="evidence" value="ECO:0007669"/>
    <property type="project" value="UniProtKB-KW"/>
</dbReference>